<feature type="region of interest" description="Disordered" evidence="1">
    <location>
        <begin position="106"/>
        <end position="129"/>
    </location>
</feature>
<dbReference type="SMART" id="SM00225">
    <property type="entry name" value="BTB"/>
    <property type="match status" value="1"/>
</dbReference>
<feature type="compositionally biased region" description="Low complexity" evidence="1">
    <location>
        <begin position="118"/>
        <end position="127"/>
    </location>
</feature>
<feature type="compositionally biased region" description="Pro residues" evidence="1">
    <location>
        <begin position="34"/>
        <end position="46"/>
    </location>
</feature>
<dbReference type="InterPro" id="IPR011333">
    <property type="entry name" value="SKP1/BTB/POZ_sf"/>
</dbReference>
<dbReference type="SUPFAM" id="SSF54695">
    <property type="entry name" value="POZ domain"/>
    <property type="match status" value="1"/>
</dbReference>
<dbReference type="AlphaFoldDB" id="A0AAD5X2Y6"/>
<dbReference type="InterPro" id="IPR000210">
    <property type="entry name" value="BTB/POZ_dom"/>
</dbReference>
<dbReference type="Proteomes" id="UP001212841">
    <property type="component" value="Unassembled WGS sequence"/>
</dbReference>
<evidence type="ECO:0000313" key="4">
    <source>
        <dbReference type="Proteomes" id="UP001212841"/>
    </source>
</evidence>
<feature type="region of interest" description="Disordered" evidence="1">
    <location>
        <begin position="1"/>
        <end position="73"/>
    </location>
</feature>
<evidence type="ECO:0000256" key="1">
    <source>
        <dbReference type="SAM" id="MobiDB-lite"/>
    </source>
</evidence>
<protein>
    <recommendedName>
        <fullName evidence="2">BTB domain-containing protein</fullName>
    </recommendedName>
</protein>
<feature type="domain" description="BTB" evidence="2">
    <location>
        <begin position="72"/>
        <end position="190"/>
    </location>
</feature>
<dbReference type="PANTHER" id="PTHR14499">
    <property type="entry name" value="POTASSIUM CHANNEL TETRAMERIZATION DOMAIN-CONTAINING"/>
    <property type="match status" value="1"/>
</dbReference>
<dbReference type="PANTHER" id="PTHR14499:SF136">
    <property type="entry name" value="GH08630P"/>
    <property type="match status" value="1"/>
</dbReference>
<dbReference type="EMBL" id="JADGJD010000979">
    <property type="protein sequence ID" value="KAJ3047342.1"/>
    <property type="molecule type" value="Genomic_DNA"/>
</dbReference>
<evidence type="ECO:0000259" key="2">
    <source>
        <dbReference type="SMART" id="SM00225"/>
    </source>
</evidence>
<accession>A0AAD5X2Y6</accession>
<gene>
    <name evidence="3" type="ORF">HK097_011608</name>
</gene>
<feature type="non-terminal residue" evidence="3">
    <location>
        <position position="207"/>
    </location>
</feature>
<organism evidence="3 4">
    <name type="scientific">Rhizophlyctis rosea</name>
    <dbReference type="NCBI Taxonomy" id="64517"/>
    <lineage>
        <taxon>Eukaryota</taxon>
        <taxon>Fungi</taxon>
        <taxon>Fungi incertae sedis</taxon>
        <taxon>Chytridiomycota</taxon>
        <taxon>Chytridiomycota incertae sedis</taxon>
        <taxon>Chytridiomycetes</taxon>
        <taxon>Rhizophlyctidales</taxon>
        <taxon>Rhizophlyctidaceae</taxon>
        <taxon>Rhizophlyctis</taxon>
    </lineage>
</organism>
<dbReference type="Pfam" id="PF02214">
    <property type="entry name" value="BTB_2"/>
    <property type="match status" value="1"/>
</dbReference>
<name>A0AAD5X2Y6_9FUNG</name>
<sequence>MSTYDETSLRRHQTAAIPSRAEHSRSDRTVQGPQRPPHSNTPPLPTYAPERADSLPAPPVAESQPYHPHTSSRVIINVGGKKFETTRGTLSKRPNTYLGKLFPISRHLPTNNRHDSDTASISSTSDIPPNGEHIFIDRNPDLFSVILELYRTNILVIPAITPRIVLDRELKFYGIAPVDPQNPTDITPTDGGPPITIEYADAYNSNP</sequence>
<dbReference type="CDD" id="cd18316">
    <property type="entry name" value="BTB_POZ_KCTD-like"/>
    <property type="match status" value="1"/>
</dbReference>
<dbReference type="GO" id="GO:0051260">
    <property type="term" value="P:protein homooligomerization"/>
    <property type="evidence" value="ECO:0007669"/>
    <property type="project" value="InterPro"/>
</dbReference>
<dbReference type="Gene3D" id="3.30.710.10">
    <property type="entry name" value="Potassium Channel Kv1.1, Chain A"/>
    <property type="match status" value="1"/>
</dbReference>
<dbReference type="InterPro" id="IPR003131">
    <property type="entry name" value="T1-type_BTB"/>
</dbReference>
<proteinExistence type="predicted"/>
<keyword evidence="4" id="KW-1185">Reference proteome</keyword>
<reference evidence="3" key="1">
    <citation type="submission" date="2020-05" db="EMBL/GenBank/DDBJ databases">
        <title>Phylogenomic resolution of chytrid fungi.</title>
        <authorList>
            <person name="Stajich J.E."/>
            <person name="Amses K."/>
            <person name="Simmons R."/>
            <person name="Seto K."/>
            <person name="Myers J."/>
            <person name="Bonds A."/>
            <person name="Quandt C.A."/>
            <person name="Barry K."/>
            <person name="Liu P."/>
            <person name="Grigoriev I."/>
            <person name="Longcore J.E."/>
            <person name="James T.Y."/>
        </authorList>
    </citation>
    <scope>NUCLEOTIDE SEQUENCE</scope>
    <source>
        <strain evidence="3">JEL0318</strain>
    </source>
</reference>
<evidence type="ECO:0000313" key="3">
    <source>
        <dbReference type="EMBL" id="KAJ3047342.1"/>
    </source>
</evidence>
<comment type="caution">
    <text evidence="3">The sequence shown here is derived from an EMBL/GenBank/DDBJ whole genome shotgun (WGS) entry which is preliminary data.</text>
</comment>